<feature type="transmembrane region" description="Helical" evidence="11">
    <location>
        <begin position="179"/>
        <end position="202"/>
    </location>
</feature>
<protein>
    <recommendedName>
        <fullName evidence="3">histidine kinase</fullName>
        <ecNumber evidence="3">2.7.13.3</ecNumber>
    </recommendedName>
</protein>
<keyword evidence="4" id="KW-0597">Phosphoprotein</keyword>
<dbReference type="Pfam" id="PF08521">
    <property type="entry name" value="2CSK_N"/>
    <property type="match status" value="1"/>
</dbReference>
<dbReference type="Gene3D" id="3.30.565.10">
    <property type="entry name" value="Histidine kinase-like ATPase, C-terminal domain"/>
    <property type="match status" value="1"/>
</dbReference>
<evidence type="ECO:0000313" key="14">
    <source>
        <dbReference type="EMBL" id="TCS94014.1"/>
    </source>
</evidence>
<comment type="subcellular location">
    <subcellularLocation>
        <location evidence="2">Membrane</location>
    </subcellularLocation>
</comment>
<dbReference type="SMART" id="SM00388">
    <property type="entry name" value="HisKA"/>
    <property type="match status" value="1"/>
</dbReference>
<feature type="domain" description="Histidine kinase" evidence="12">
    <location>
        <begin position="263"/>
        <end position="494"/>
    </location>
</feature>
<dbReference type="PROSITE" id="PS50109">
    <property type="entry name" value="HIS_KIN"/>
    <property type="match status" value="1"/>
</dbReference>
<keyword evidence="8 11" id="KW-1133">Transmembrane helix</keyword>
<reference evidence="15 17" key="2">
    <citation type="submission" date="2019-07" db="EMBL/GenBank/DDBJ databases">
        <title>Tepidimonas ignava SPS-1037 draft genome.</title>
        <authorList>
            <person name="Da Costa M.S."/>
            <person name="Froufe H.J.C."/>
            <person name="Egas C."/>
            <person name="Albuquerque L."/>
        </authorList>
    </citation>
    <scope>NUCLEOTIDE SEQUENCE [LARGE SCALE GENOMIC DNA]</scope>
    <source>
        <strain evidence="15 17">SPS-1037</strain>
    </source>
</reference>
<evidence type="ECO:0000256" key="11">
    <source>
        <dbReference type="SAM" id="Phobius"/>
    </source>
</evidence>
<dbReference type="CDD" id="cd00082">
    <property type="entry name" value="HisKA"/>
    <property type="match status" value="1"/>
</dbReference>
<keyword evidence="7 14" id="KW-0418">Kinase</keyword>
<evidence type="ECO:0000259" key="12">
    <source>
        <dbReference type="PROSITE" id="PS50109"/>
    </source>
</evidence>
<keyword evidence="6 11" id="KW-0812">Transmembrane</keyword>
<dbReference type="InterPro" id="IPR003594">
    <property type="entry name" value="HATPase_dom"/>
</dbReference>
<accession>A0A4R3L727</accession>
<dbReference type="Pfam" id="PF02518">
    <property type="entry name" value="HATPase_c"/>
    <property type="match status" value="1"/>
</dbReference>
<dbReference type="EMBL" id="SMAH01000021">
    <property type="protein sequence ID" value="TCS94014.1"/>
    <property type="molecule type" value="Genomic_DNA"/>
</dbReference>
<proteinExistence type="predicted"/>
<evidence type="ECO:0000256" key="6">
    <source>
        <dbReference type="ARBA" id="ARBA00022692"/>
    </source>
</evidence>
<dbReference type="InterPro" id="IPR013727">
    <property type="entry name" value="2CSK_N"/>
</dbReference>
<dbReference type="InterPro" id="IPR036097">
    <property type="entry name" value="HisK_dim/P_sf"/>
</dbReference>
<feature type="domain" description="HAMP" evidence="13">
    <location>
        <begin position="203"/>
        <end position="255"/>
    </location>
</feature>
<evidence type="ECO:0000256" key="4">
    <source>
        <dbReference type="ARBA" id="ARBA00022553"/>
    </source>
</evidence>
<dbReference type="Pfam" id="PF00512">
    <property type="entry name" value="HisKA"/>
    <property type="match status" value="1"/>
</dbReference>
<evidence type="ECO:0000313" key="16">
    <source>
        <dbReference type="Proteomes" id="UP000295536"/>
    </source>
</evidence>
<evidence type="ECO:0000256" key="7">
    <source>
        <dbReference type="ARBA" id="ARBA00022777"/>
    </source>
</evidence>
<dbReference type="Gene3D" id="1.10.287.130">
    <property type="match status" value="1"/>
</dbReference>
<evidence type="ECO:0000313" key="15">
    <source>
        <dbReference type="EMBL" id="TSE18754.1"/>
    </source>
</evidence>
<dbReference type="PRINTS" id="PR00344">
    <property type="entry name" value="BCTRLSENSOR"/>
</dbReference>
<dbReference type="InterPro" id="IPR005467">
    <property type="entry name" value="His_kinase_dom"/>
</dbReference>
<comment type="caution">
    <text evidence="14">The sequence shown here is derived from an EMBL/GenBank/DDBJ whole genome shotgun (WGS) entry which is preliminary data.</text>
</comment>
<evidence type="ECO:0000256" key="9">
    <source>
        <dbReference type="ARBA" id="ARBA00023012"/>
    </source>
</evidence>
<dbReference type="SMART" id="SM00387">
    <property type="entry name" value="HATPase_c"/>
    <property type="match status" value="1"/>
</dbReference>
<evidence type="ECO:0000256" key="5">
    <source>
        <dbReference type="ARBA" id="ARBA00022679"/>
    </source>
</evidence>
<name>A0A4R3L727_9BURK</name>
<evidence type="ECO:0000256" key="2">
    <source>
        <dbReference type="ARBA" id="ARBA00004370"/>
    </source>
</evidence>
<dbReference type="PROSITE" id="PS50885">
    <property type="entry name" value="HAMP"/>
    <property type="match status" value="1"/>
</dbReference>
<dbReference type="InterPro" id="IPR003660">
    <property type="entry name" value="HAMP_dom"/>
</dbReference>
<keyword evidence="10 11" id="KW-0472">Membrane</keyword>
<evidence type="ECO:0000256" key="10">
    <source>
        <dbReference type="ARBA" id="ARBA00023136"/>
    </source>
</evidence>
<comment type="catalytic activity">
    <reaction evidence="1">
        <text>ATP + protein L-histidine = ADP + protein N-phospho-L-histidine.</text>
        <dbReference type="EC" id="2.7.13.3"/>
    </reaction>
</comment>
<dbReference type="InterPro" id="IPR004358">
    <property type="entry name" value="Sig_transdc_His_kin-like_C"/>
</dbReference>
<dbReference type="EC" id="2.7.13.3" evidence="3"/>
<sequence>MKKSRPEDRGGWRTLWQREQPSLFGEILDWMLTPLLLLWPLSLGLTWFVAQGIANRPYDRALEFSLQALTQFVTVDSGRVTFTLTPQARDLLRADGTDLVFYQVVDGDGRLVSGDPDLPPPPADVAPRPGVVVLRDDIVRDEDVRVAYTWLMRADQRKPMALMQVAETRGKRSKLATEIIKGVMVPQFIILPLAVLLVWLALVHGIRPLSALERRIRSRRPDDLSPIDEAEVPQEVAPLVSSINDLLHRLGTTLSNQKRFLADAAHQLKTPLAGLRLQAEMAQMQLPAGAGEDIERTLRQIANSSVRATHTVNQLLALARAEAAGQALPREPVDLLTVARQVVEDLVPLALDKGLDLGFESLPAPEMLRGAPPLRLWGNAVLLAELVRNLTDNALRYTPRGGVVTVRVLSDPWGGVQLLQIEDDGPGIDPAERERVLAPFYRALGTNVEGSGLGLAIVHEIVRQHHATLSMEEAHPGAGARRGLRVTVRFQAAAGW</sequence>
<dbReference type="GO" id="GO:0005886">
    <property type="term" value="C:plasma membrane"/>
    <property type="evidence" value="ECO:0007669"/>
    <property type="project" value="TreeGrafter"/>
</dbReference>
<dbReference type="InterPro" id="IPR036890">
    <property type="entry name" value="HATPase_C_sf"/>
</dbReference>
<feature type="transmembrane region" description="Helical" evidence="11">
    <location>
        <begin position="30"/>
        <end position="50"/>
    </location>
</feature>
<dbReference type="SUPFAM" id="SSF55874">
    <property type="entry name" value="ATPase domain of HSP90 chaperone/DNA topoisomerase II/histidine kinase"/>
    <property type="match status" value="1"/>
</dbReference>
<dbReference type="AlphaFoldDB" id="A0A4R3L727"/>
<keyword evidence="17" id="KW-1185">Reference proteome</keyword>
<evidence type="ECO:0000259" key="13">
    <source>
        <dbReference type="PROSITE" id="PS50885"/>
    </source>
</evidence>
<dbReference type="Proteomes" id="UP000295536">
    <property type="component" value="Unassembled WGS sequence"/>
</dbReference>
<dbReference type="InterPro" id="IPR050428">
    <property type="entry name" value="TCS_sensor_his_kinase"/>
</dbReference>
<organism evidence="14 16">
    <name type="scientific">Tepidimonas ignava</name>
    <dbReference type="NCBI Taxonomy" id="114249"/>
    <lineage>
        <taxon>Bacteria</taxon>
        <taxon>Pseudomonadati</taxon>
        <taxon>Pseudomonadota</taxon>
        <taxon>Betaproteobacteria</taxon>
        <taxon>Burkholderiales</taxon>
        <taxon>Tepidimonas</taxon>
    </lineage>
</organism>
<evidence type="ECO:0000256" key="8">
    <source>
        <dbReference type="ARBA" id="ARBA00022989"/>
    </source>
</evidence>
<gene>
    <name evidence="15" type="primary">qseC_2</name>
    <name evidence="14" type="ORF">EDC36_12118</name>
    <name evidence="15" type="ORF">Tigna_02464</name>
</gene>
<dbReference type="GO" id="GO:0000155">
    <property type="term" value="F:phosphorelay sensor kinase activity"/>
    <property type="evidence" value="ECO:0007669"/>
    <property type="project" value="InterPro"/>
</dbReference>
<dbReference type="SUPFAM" id="SSF47384">
    <property type="entry name" value="Homodimeric domain of signal transducing histidine kinase"/>
    <property type="match status" value="1"/>
</dbReference>
<dbReference type="PANTHER" id="PTHR45436">
    <property type="entry name" value="SENSOR HISTIDINE KINASE YKOH"/>
    <property type="match status" value="1"/>
</dbReference>
<evidence type="ECO:0000256" key="3">
    <source>
        <dbReference type="ARBA" id="ARBA00012438"/>
    </source>
</evidence>
<dbReference type="PANTHER" id="PTHR45436:SF1">
    <property type="entry name" value="SENSOR PROTEIN QSEC"/>
    <property type="match status" value="1"/>
</dbReference>
<dbReference type="Proteomes" id="UP000315577">
    <property type="component" value="Unassembled WGS sequence"/>
</dbReference>
<evidence type="ECO:0000313" key="17">
    <source>
        <dbReference type="Proteomes" id="UP000315577"/>
    </source>
</evidence>
<reference evidence="14 16" key="1">
    <citation type="submission" date="2019-03" db="EMBL/GenBank/DDBJ databases">
        <title>Genomic Encyclopedia of Type Strains, Phase IV (KMG-IV): sequencing the most valuable type-strain genomes for metagenomic binning, comparative biology and taxonomic classification.</title>
        <authorList>
            <person name="Goeker M."/>
        </authorList>
    </citation>
    <scope>NUCLEOTIDE SEQUENCE [LARGE SCALE GENOMIC DNA]</scope>
    <source>
        <strain evidence="14 16">DSM 12034</strain>
    </source>
</reference>
<dbReference type="EMBL" id="VJNC01000022">
    <property type="protein sequence ID" value="TSE18754.1"/>
    <property type="molecule type" value="Genomic_DNA"/>
</dbReference>
<keyword evidence="5 15" id="KW-0808">Transferase</keyword>
<keyword evidence="9" id="KW-0902">Two-component regulatory system</keyword>
<dbReference type="InterPro" id="IPR003661">
    <property type="entry name" value="HisK_dim/P_dom"/>
</dbReference>
<evidence type="ECO:0000256" key="1">
    <source>
        <dbReference type="ARBA" id="ARBA00000085"/>
    </source>
</evidence>